<proteinExistence type="predicted"/>
<protein>
    <recommendedName>
        <fullName evidence="5">AI-2E family transporter</fullName>
    </recommendedName>
</protein>
<sequence>GVTAGWCIAAFGVLGLILAFVSAAVLPSPLDPHLHGPVLLFVMVTVVMSIAGVFIPGLVACVSILVLPIIHAGEFLFEWARKAPANRRRPALVRMLYAQTAKLLQRP</sequence>
<feature type="chain" id="PRO_5002892164" description="AI-2E family transporter" evidence="2">
    <location>
        <begin position="24"/>
        <end position="107"/>
    </location>
</feature>
<keyword evidence="1" id="KW-0812">Transmembrane</keyword>
<dbReference type="InParanoid" id="B9TJS8"/>
<keyword evidence="2" id="KW-0732">Signal</keyword>
<dbReference type="AlphaFoldDB" id="B9TJS8"/>
<feature type="transmembrane region" description="Helical" evidence="1">
    <location>
        <begin position="39"/>
        <end position="67"/>
    </location>
</feature>
<evidence type="ECO:0000256" key="1">
    <source>
        <dbReference type="SAM" id="Phobius"/>
    </source>
</evidence>
<evidence type="ECO:0008006" key="5">
    <source>
        <dbReference type="Google" id="ProtNLM"/>
    </source>
</evidence>
<name>B9TJS8_RICCO</name>
<organism evidence="3 4">
    <name type="scientific">Ricinus communis</name>
    <name type="common">Castor bean</name>
    <dbReference type="NCBI Taxonomy" id="3988"/>
    <lineage>
        <taxon>Eukaryota</taxon>
        <taxon>Viridiplantae</taxon>
        <taxon>Streptophyta</taxon>
        <taxon>Embryophyta</taxon>
        <taxon>Tracheophyta</taxon>
        <taxon>Spermatophyta</taxon>
        <taxon>Magnoliopsida</taxon>
        <taxon>eudicotyledons</taxon>
        <taxon>Gunneridae</taxon>
        <taxon>Pentapetalae</taxon>
        <taxon>rosids</taxon>
        <taxon>fabids</taxon>
        <taxon>Malpighiales</taxon>
        <taxon>Euphorbiaceae</taxon>
        <taxon>Acalyphoideae</taxon>
        <taxon>Acalypheae</taxon>
        <taxon>Ricinus</taxon>
    </lineage>
</organism>
<dbReference type="Proteomes" id="UP000008311">
    <property type="component" value="Unassembled WGS sequence"/>
</dbReference>
<evidence type="ECO:0000256" key="2">
    <source>
        <dbReference type="SAM" id="SignalP"/>
    </source>
</evidence>
<keyword evidence="1" id="KW-1133">Transmembrane helix</keyword>
<evidence type="ECO:0000313" key="3">
    <source>
        <dbReference type="EMBL" id="EEF23885.1"/>
    </source>
</evidence>
<accession>B9TJS8</accession>
<reference evidence="4" key="1">
    <citation type="journal article" date="2010" name="Nat. Biotechnol.">
        <title>Draft genome sequence of the oilseed species Ricinus communis.</title>
        <authorList>
            <person name="Chan A.P."/>
            <person name="Crabtree J."/>
            <person name="Zhao Q."/>
            <person name="Lorenzi H."/>
            <person name="Orvis J."/>
            <person name="Puiu D."/>
            <person name="Melake-Berhan A."/>
            <person name="Jones K.M."/>
            <person name="Redman J."/>
            <person name="Chen G."/>
            <person name="Cahoon E.B."/>
            <person name="Gedil M."/>
            <person name="Stanke M."/>
            <person name="Haas B.J."/>
            <person name="Wortman J.R."/>
            <person name="Fraser-Liggett C.M."/>
            <person name="Ravel J."/>
            <person name="Rabinowicz P.D."/>
        </authorList>
    </citation>
    <scope>NUCLEOTIDE SEQUENCE [LARGE SCALE GENOMIC DNA]</scope>
    <source>
        <strain evidence="4">cv. Hale</strain>
    </source>
</reference>
<evidence type="ECO:0000313" key="4">
    <source>
        <dbReference type="Proteomes" id="UP000008311"/>
    </source>
</evidence>
<keyword evidence="1" id="KW-0472">Membrane</keyword>
<gene>
    <name evidence="3" type="ORF">RCOM_1875050</name>
</gene>
<feature type="signal peptide" evidence="2">
    <location>
        <begin position="1"/>
        <end position="23"/>
    </location>
</feature>
<keyword evidence="4" id="KW-1185">Reference proteome</keyword>
<dbReference type="EMBL" id="EQ984324">
    <property type="protein sequence ID" value="EEF23885.1"/>
    <property type="molecule type" value="Genomic_DNA"/>
</dbReference>
<feature type="non-terminal residue" evidence="3">
    <location>
        <position position="1"/>
    </location>
</feature>